<name>A0A415E695_9FIRM</name>
<evidence type="ECO:0000313" key="2">
    <source>
        <dbReference type="EMBL" id="RHJ89293.1"/>
    </source>
</evidence>
<evidence type="ECO:0008006" key="4">
    <source>
        <dbReference type="Google" id="ProtNLM"/>
    </source>
</evidence>
<sequence length="160" mass="18093">MRKDRRLGLSRRTWIIILIMVLAAGFLIYSTILLLLNRFMHPADFAGLPNYMELIERRLEIRLFAEKVHGFCAAIALLGGCMVVYDFIKAGSAVPFRKLFALFGGIAVGLLACAGIFSLLDQSAYGDYFFQIYGTGIYLIIAFVIVMIFNLGKQRRLRQK</sequence>
<dbReference type="EMBL" id="QRMS01000001">
    <property type="protein sequence ID" value="RHJ89293.1"/>
    <property type="molecule type" value="Genomic_DNA"/>
</dbReference>
<dbReference type="RefSeq" id="WP_118333390.1">
    <property type="nucleotide sequence ID" value="NZ_AP025567.1"/>
</dbReference>
<comment type="caution">
    <text evidence="2">The sequence shown here is derived from an EMBL/GenBank/DDBJ whole genome shotgun (WGS) entry which is preliminary data.</text>
</comment>
<protein>
    <recommendedName>
        <fullName evidence="4">DUF998 domain-containing protein</fullName>
    </recommendedName>
</protein>
<reference evidence="2 3" key="1">
    <citation type="submission" date="2018-08" db="EMBL/GenBank/DDBJ databases">
        <title>A genome reference for cultivated species of the human gut microbiota.</title>
        <authorList>
            <person name="Zou Y."/>
            <person name="Xue W."/>
            <person name="Luo G."/>
        </authorList>
    </citation>
    <scope>NUCLEOTIDE SEQUENCE [LARGE SCALE GENOMIC DNA]</scope>
    <source>
        <strain evidence="2 3">AM07-24</strain>
    </source>
</reference>
<dbReference type="Proteomes" id="UP000284841">
    <property type="component" value="Unassembled WGS sequence"/>
</dbReference>
<organism evidence="2 3">
    <name type="scientific">Emergencia timonensis</name>
    <dbReference type="NCBI Taxonomy" id="1776384"/>
    <lineage>
        <taxon>Bacteria</taxon>
        <taxon>Bacillati</taxon>
        <taxon>Bacillota</taxon>
        <taxon>Clostridia</taxon>
        <taxon>Peptostreptococcales</taxon>
        <taxon>Anaerovoracaceae</taxon>
        <taxon>Emergencia</taxon>
    </lineage>
</organism>
<dbReference type="AlphaFoldDB" id="A0A415E695"/>
<gene>
    <name evidence="2" type="ORF">DW099_01585</name>
</gene>
<proteinExistence type="predicted"/>
<feature type="transmembrane region" description="Helical" evidence="1">
    <location>
        <begin position="68"/>
        <end position="88"/>
    </location>
</feature>
<keyword evidence="1" id="KW-0472">Membrane</keyword>
<dbReference type="STRING" id="1776384.GCA_900086585_02596"/>
<keyword evidence="3" id="KW-1185">Reference proteome</keyword>
<feature type="transmembrane region" description="Helical" evidence="1">
    <location>
        <begin position="12"/>
        <end position="36"/>
    </location>
</feature>
<evidence type="ECO:0000313" key="3">
    <source>
        <dbReference type="Proteomes" id="UP000284841"/>
    </source>
</evidence>
<evidence type="ECO:0000256" key="1">
    <source>
        <dbReference type="SAM" id="Phobius"/>
    </source>
</evidence>
<accession>A0A415E695</accession>
<feature type="transmembrane region" description="Helical" evidence="1">
    <location>
        <begin position="100"/>
        <end position="120"/>
    </location>
</feature>
<keyword evidence="1" id="KW-0812">Transmembrane</keyword>
<keyword evidence="1" id="KW-1133">Transmembrane helix</keyword>
<feature type="transmembrane region" description="Helical" evidence="1">
    <location>
        <begin position="132"/>
        <end position="152"/>
    </location>
</feature>